<dbReference type="InterPro" id="IPR012337">
    <property type="entry name" value="RNaseH-like_sf"/>
</dbReference>
<sequence>MNTATPYEYHDGKLGVKVLWLISDERGKKKKHPQSLSLISYNALYKRMNSKTCTEKDLRRASLGFDALVQFDSLCVEWRDALTMKFPKPKEQAQKSFFTKHYEADRQAFDFFCAHRFGENDERKLEPEVIELYTYNASVLNAVITCKTNRKAYIKALGASVGVTIWESLSKDVNSFNEVPHDLPTTPDSLRYKVNKYLKEGYESIISKKYGKRNRAKIKKSEQFILIEELLKKHQNMNNEQIADHYNTVAKAIGWEPITGSTIANIRKELGLYTYAGQRGLVSFEHKKAMQVKRSRPSLPMLYWTVDGWDAELLYQAETINKKGQKVKTYHNRLTMVLVLDPFNDYPVGYAIGEAENPALIREAIANAVNHTKKLFGKRYKPYQFQADNYQKKHLKETYEAIAKHFTPARVKNSKAKVIEPFFNHFNKKHFQKEMVLNWSGHNVNAKRDNQPNDEYLNKVRHQFPDELGARMQIINAIEKERKEKVQAYLEHWNELPEDDRILFKTNEFLRVFGQTTGYTNKLQGSGITATINGEEYYFDSFDQNFRKYAYVDWCLYFDPSDMSEVLAVNAESHHGRLVKVIDTIEFMLEEKYIQPMALYDRKEGDAAELQKVFDFNANLKEDIIERGGRNREVLQELFIQNPKLEVLQKMLITDSNGQHKDQKRAERLQEPKARPLKQIEKFDDYEIIDDVATDY</sequence>
<comment type="caution">
    <text evidence="1">The sequence shown here is derived from an EMBL/GenBank/DDBJ whole genome shotgun (WGS) entry which is preliminary data.</text>
</comment>
<dbReference type="InterPro" id="IPR036397">
    <property type="entry name" value="RNaseH_sf"/>
</dbReference>
<evidence type="ECO:0000313" key="2">
    <source>
        <dbReference type="Proteomes" id="UP001284033"/>
    </source>
</evidence>
<dbReference type="GO" id="GO:0003676">
    <property type="term" value="F:nucleic acid binding"/>
    <property type="evidence" value="ECO:0007669"/>
    <property type="project" value="InterPro"/>
</dbReference>
<dbReference type="AlphaFoldDB" id="A0AAP6HHI6"/>
<evidence type="ECO:0000313" key="1">
    <source>
        <dbReference type="EMBL" id="MDY3512990.1"/>
    </source>
</evidence>
<organism evidence="1 2">
    <name type="scientific">Riemerella anatipestifer</name>
    <name type="common">Moraxella anatipestifer</name>
    <dbReference type="NCBI Taxonomy" id="34085"/>
    <lineage>
        <taxon>Bacteria</taxon>
        <taxon>Pseudomonadati</taxon>
        <taxon>Bacteroidota</taxon>
        <taxon>Flavobacteriia</taxon>
        <taxon>Flavobacteriales</taxon>
        <taxon>Weeksellaceae</taxon>
        <taxon>Riemerella</taxon>
    </lineage>
</organism>
<dbReference type="EMBL" id="JAQZHK010000005">
    <property type="protein sequence ID" value="MDY3512990.1"/>
    <property type="molecule type" value="Genomic_DNA"/>
</dbReference>
<dbReference type="SUPFAM" id="SSF53098">
    <property type="entry name" value="Ribonuclease H-like"/>
    <property type="match status" value="1"/>
</dbReference>
<proteinExistence type="predicted"/>
<dbReference type="Gene3D" id="3.30.420.10">
    <property type="entry name" value="Ribonuclease H-like superfamily/Ribonuclease H"/>
    <property type="match status" value="1"/>
</dbReference>
<gene>
    <name evidence="1" type="ORF">PG303_07165</name>
</gene>
<reference evidence="1" key="1">
    <citation type="submission" date="2023-01" db="EMBL/GenBank/DDBJ databases">
        <title>Genome-based studies on antimicrobial resistance profiles of Riemerella anatipestifer in China, 1994 to 2021.</title>
        <authorList>
            <person name="Yang Z."/>
            <person name="Zhu D."/>
        </authorList>
    </citation>
    <scope>NUCLEOTIDE SEQUENCE</scope>
    <source>
        <strain evidence="1">RCAD1218</strain>
    </source>
</reference>
<dbReference type="Proteomes" id="UP001284033">
    <property type="component" value="Unassembled WGS sequence"/>
</dbReference>
<protein>
    <recommendedName>
        <fullName evidence="3">Integrase catalytic domain-containing protein</fullName>
    </recommendedName>
</protein>
<accession>A0AAP6HHI6</accession>
<name>A0AAP6HHI6_RIEAN</name>
<evidence type="ECO:0008006" key="3">
    <source>
        <dbReference type="Google" id="ProtNLM"/>
    </source>
</evidence>